<dbReference type="EMBL" id="BMIB01000001">
    <property type="protein sequence ID" value="GGH59041.1"/>
    <property type="molecule type" value="Genomic_DNA"/>
</dbReference>
<keyword evidence="1" id="KW-0433">Leucine-rich repeat</keyword>
<dbReference type="InterPro" id="IPR003591">
    <property type="entry name" value="Leu-rich_rpt_typical-subtyp"/>
</dbReference>
<keyword evidence="6" id="KW-1185">Reference proteome</keyword>
<proteinExistence type="predicted"/>
<dbReference type="Pfam" id="PF13855">
    <property type="entry name" value="LRR_8"/>
    <property type="match status" value="1"/>
</dbReference>
<dbReference type="SUPFAM" id="SSF52058">
    <property type="entry name" value="L domain-like"/>
    <property type="match status" value="1"/>
</dbReference>
<dbReference type="PANTHER" id="PTHR48051">
    <property type="match status" value="1"/>
</dbReference>
<evidence type="ECO:0000259" key="4">
    <source>
        <dbReference type="PROSITE" id="PS50011"/>
    </source>
</evidence>
<dbReference type="Pfam" id="PF00560">
    <property type="entry name" value="LRR_1"/>
    <property type="match status" value="1"/>
</dbReference>
<dbReference type="PANTHER" id="PTHR48051:SF1">
    <property type="entry name" value="RAS SUPPRESSOR PROTEIN 1"/>
    <property type="match status" value="1"/>
</dbReference>
<dbReference type="Gene3D" id="3.30.200.20">
    <property type="entry name" value="Phosphorylase Kinase, domain 1"/>
    <property type="match status" value="1"/>
</dbReference>
<name>A0A917MQY3_9BACT</name>
<feature type="domain" description="Protein kinase" evidence="4">
    <location>
        <begin position="203"/>
        <end position="445"/>
    </location>
</feature>
<evidence type="ECO:0000313" key="5">
    <source>
        <dbReference type="EMBL" id="GGH59041.1"/>
    </source>
</evidence>
<dbReference type="GO" id="GO:0004672">
    <property type="term" value="F:protein kinase activity"/>
    <property type="evidence" value="ECO:0007669"/>
    <property type="project" value="InterPro"/>
</dbReference>
<dbReference type="PROSITE" id="PS51450">
    <property type="entry name" value="LRR"/>
    <property type="match status" value="1"/>
</dbReference>
<dbReference type="SUPFAM" id="SSF56112">
    <property type="entry name" value="Protein kinase-like (PK-like)"/>
    <property type="match status" value="1"/>
</dbReference>
<dbReference type="GO" id="GO:0005737">
    <property type="term" value="C:cytoplasm"/>
    <property type="evidence" value="ECO:0007669"/>
    <property type="project" value="TreeGrafter"/>
</dbReference>
<evidence type="ECO:0000256" key="3">
    <source>
        <dbReference type="PROSITE-ProRule" id="PRU10141"/>
    </source>
</evidence>
<organism evidence="5 6">
    <name type="scientific">Filimonas zeae</name>
    <dbReference type="NCBI Taxonomy" id="1737353"/>
    <lineage>
        <taxon>Bacteria</taxon>
        <taxon>Pseudomonadati</taxon>
        <taxon>Bacteroidota</taxon>
        <taxon>Chitinophagia</taxon>
        <taxon>Chitinophagales</taxon>
        <taxon>Chitinophagaceae</taxon>
        <taxon>Filimonas</taxon>
    </lineage>
</organism>
<keyword evidence="3" id="KW-0547">Nucleotide-binding</keyword>
<keyword evidence="2" id="KW-0677">Repeat</keyword>
<dbReference type="InterPro" id="IPR001611">
    <property type="entry name" value="Leu-rich_rpt"/>
</dbReference>
<dbReference type="SMART" id="SM00369">
    <property type="entry name" value="LRR_TYP"/>
    <property type="match status" value="3"/>
</dbReference>
<dbReference type="InterPro" id="IPR032675">
    <property type="entry name" value="LRR_dom_sf"/>
</dbReference>
<feature type="binding site" evidence="3">
    <location>
        <position position="236"/>
    </location>
    <ligand>
        <name>ATP</name>
        <dbReference type="ChEBI" id="CHEBI:30616"/>
    </ligand>
</feature>
<dbReference type="Pfam" id="PF07714">
    <property type="entry name" value="PK_Tyr_Ser-Thr"/>
    <property type="match status" value="1"/>
</dbReference>
<reference evidence="5" key="1">
    <citation type="journal article" date="2014" name="Int. J. Syst. Evol. Microbiol.">
        <title>Complete genome sequence of Corynebacterium casei LMG S-19264T (=DSM 44701T), isolated from a smear-ripened cheese.</title>
        <authorList>
            <consortium name="US DOE Joint Genome Institute (JGI-PGF)"/>
            <person name="Walter F."/>
            <person name="Albersmeier A."/>
            <person name="Kalinowski J."/>
            <person name="Ruckert C."/>
        </authorList>
    </citation>
    <scope>NUCLEOTIDE SEQUENCE</scope>
    <source>
        <strain evidence="5">CGMCC 1.15290</strain>
    </source>
</reference>
<evidence type="ECO:0000256" key="2">
    <source>
        <dbReference type="ARBA" id="ARBA00022737"/>
    </source>
</evidence>
<accession>A0A917MQY3</accession>
<dbReference type="InterPro" id="IPR001245">
    <property type="entry name" value="Ser-Thr/Tyr_kinase_cat_dom"/>
</dbReference>
<dbReference type="RefSeq" id="WP_188950441.1">
    <property type="nucleotide sequence ID" value="NZ_BMIB01000001.1"/>
</dbReference>
<dbReference type="SMART" id="SM00364">
    <property type="entry name" value="LRR_BAC"/>
    <property type="match status" value="2"/>
</dbReference>
<dbReference type="InterPro" id="IPR017441">
    <property type="entry name" value="Protein_kinase_ATP_BS"/>
</dbReference>
<sequence length="445" mass="48198">MHNLQQLRAGELTGTKRLKLACGLTEFPAEILQLADTLEILDLSGNQLSALPAEFAQLKQLKIFFCSDNAFTVFPEVLAQLPLLEMVGFKSNRIAELAGSALPAQLRWLILTNNRLEVLPDAIGNCYRLQKCMLAGNRLKTLPDSLAQCRNLGLLRISANALEVLPDWLFTMPRLSWLAFAGNPCCFKPELTEQPAFIPWGQLEVSHQLGEGASGFVSTGRWKAPEAVQPEAVAVKVFKGEVTSDGLPEEEMNACMAAGAHPHLVHVLGQIAGHPEAKKGLVLHLIPSVYKNLGGPPDFTTCTRDTYAADTVFTLEQVLAVAKAMASVGAHLHSRGIMHGDLYAHNILTDEAGGVLLVDYGAASMYDRNSAHAAAVERIEVSAYGCLLDDMLVRVNAEPAYNEVIQALTQLQENCMQEQVLQRPSFNAVVAQLAVITGGLITGVE</sequence>
<dbReference type="InterPro" id="IPR000719">
    <property type="entry name" value="Prot_kinase_dom"/>
</dbReference>
<dbReference type="PROSITE" id="PS00107">
    <property type="entry name" value="PROTEIN_KINASE_ATP"/>
    <property type="match status" value="1"/>
</dbReference>
<comment type="caution">
    <text evidence="5">The sequence shown here is derived from an EMBL/GenBank/DDBJ whole genome shotgun (WGS) entry which is preliminary data.</text>
</comment>
<dbReference type="GO" id="GO:0005524">
    <property type="term" value="F:ATP binding"/>
    <property type="evidence" value="ECO:0007669"/>
    <property type="project" value="UniProtKB-UniRule"/>
</dbReference>
<evidence type="ECO:0000313" key="6">
    <source>
        <dbReference type="Proteomes" id="UP000627292"/>
    </source>
</evidence>
<dbReference type="Gene3D" id="3.80.10.10">
    <property type="entry name" value="Ribonuclease Inhibitor"/>
    <property type="match status" value="2"/>
</dbReference>
<gene>
    <name evidence="5" type="ORF">GCM10011379_05390</name>
</gene>
<dbReference type="AlphaFoldDB" id="A0A917MQY3"/>
<reference evidence="5" key="2">
    <citation type="submission" date="2020-09" db="EMBL/GenBank/DDBJ databases">
        <authorList>
            <person name="Sun Q."/>
            <person name="Zhou Y."/>
        </authorList>
    </citation>
    <scope>NUCLEOTIDE SEQUENCE</scope>
    <source>
        <strain evidence="5">CGMCC 1.15290</strain>
    </source>
</reference>
<evidence type="ECO:0000256" key="1">
    <source>
        <dbReference type="ARBA" id="ARBA00022614"/>
    </source>
</evidence>
<dbReference type="Proteomes" id="UP000627292">
    <property type="component" value="Unassembled WGS sequence"/>
</dbReference>
<dbReference type="Gene3D" id="1.10.510.10">
    <property type="entry name" value="Transferase(Phosphotransferase) domain 1"/>
    <property type="match status" value="1"/>
</dbReference>
<keyword evidence="3" id="KW-0067">ATP-binding</keyword>
<dbReference type="InterPro" id="IPR050216">
    <property type="entry name" value="LRR_domain-containing"/>
</dbReference>
<dbReference type="InterPro" id="IPR011009">
    <property type="entry name" value="Kinase-like_dom_sf"/>
</dbReference>
<protein>
    <recommendedName>
        <fullName evidence="4">Protein kinase domain-containing protein</fullName>
    </recommendedName>
</protein>
<dbReference type="PROSITE" id="PS50011">
    <property type="entry name" value="PROTEIN_KINASE_DOM"/>
    <property type="match status" value="1"/>
</dbReference>